<dbReference type="Pfam" id="PF10551">
    <property type="entry name" value="MULE"/>
    <property type="match status" value="1"/>
</dbReference>
<organism evidence="3 4">
    <name type="scientific">Amphibalanus amphitrite</name>
    <name type="common">Striped barnacle</name>
    <name type="synonym">Balanus amphitrite</name>
    <dbReference type="NCBI Taxonomy" id="1232801"/>
    <lineage>
        <taxon>Eukaryota</taxon>
        <taxon>Metazoa</taxon>
        <taxon>Ecdysozoa</taxon>
        <taxon>Arthropoda</taxon>
        <taxon>Crustacea</taxon>
        <taxon>Multicrustacea</taxon>
        <taxon>Cirripedia</taxon>
        <taxon>Thoracica</taxon>
        <taxon>Thoracicalcarea</taxon>
        <taxon>Balanomorpha</taxon>
        <taxon>Balanoidea</taxon>
        <taxon>Balanidae</taxon>
        <taxon>Amphibalaninae</taxon>
        <taxon>Amphibalanus</taxon>
    </lineage>
</organism>
<accession>A0A6A4VW56</accession>
<dbReference type="OrthoDB" id="119028at2759"/>
<dbReference type="EMBL" id="VIIS01001640">
    <property type="protein sequence ID" value="KAF0295052.1"/>
    <property type="molecule type" value="Genomic_DNA"/>
</dbReference>
<evidence type="ECO:0000313" key="3">
    <source>
        <dbReference type="EMBL" id="KAF0295052.1"/>
    </source>
</evidence>
<name>A0A6A4VW56_AMPAM</name>
<protein>
    <recommendedName>
        <fullName evidence="2">SWIM-type domain-containing protein</fullName>
    </recommendedName>
</protein>
<dbReference type="InterPro" id="IPR031052">
    <property type="entry name" value="FHY3/FAR1"/>
</dbReference>
<evidence type="ECO:0000313" key="4">
    <source>
        <dbReference type="Proteomes" id="UP000440578"/>
    </source>
</evidence>
<dbReference type="Proteomes" id="UP000440578">
    <property type="component" value="Unassembled WGS sequence"/>
</dbReference>
<proteinExistence type="predicted"/>
<dbReference type="PROSITE" id="PS50966">
    <property type="entry name" value="ZF_SWIM"/>
    <property type="match status" value="1"/>
</dbReference>
<gene>
    <name evidence="3" type="ORF">FJT64_007364</name>
</gene>
<dbReference type="PANTHER" id="PTHR31669">
    <property type="entry name" value="PROTEIN FAR1-RELATED SEQUENCE 10-RELATED"/>
    <property type="match status" value="1"/>
</dbReference>
<dbReference type="GO" id="GO:0006355">
    <property type="term" value="P:regulation of DNA-templated transcription"/>
    <property type="evidence" value="ECO:0007669"/>
    <property type="project" value="InterPro"/>
</dbReference>
<dbReference type="InterPro" id="IPR007527">
    <property type="entry name" value="Znf_SWIM"/>
</dbReference>
<dbReference type="PANTHER" id="PTHR31669:SF251">
    <property type="entry name" value="PROTEIN FAR1-RELATED SEQUENCE"/>
    <property type="match status" value="1"/>
</dbReference>
<dbReference type="AlphaFoldDB" id="A0A6A4VW56"/>
<sequence>MFQVVEELYEAGVKKPLQLNSALLNRGISGHSMKQLNNFLTRLKTKVQGPATISYLELEEWCSQHSIQPEEDDCAYVVHHDVSPTSGVHVIMSTKRLLANAAQSEVVHLDATYKLTWNGFPVIIAGVSDQARQFFPVVFGVMQAETSEEYGLLLNKMKTAVEEVSGKTFEPRIVVADCADAITTAISQVFPEAKRGHCWFHVKKAAETHLRRESKDMQAICKADIANLQLCYCQDQFDMAAQLALNKWRQLWPDSGFPAYFEDQYVARYGGWFEGFDLRAPSTNNGLESLNGSIKTNHTLRERLPVGRFVVAAQSMIRDWSRDLTGRRQFQDTPIADLAVMTKAHQYLQQEKVVVQVGEDSFFVRSGEELTLSNEQVDAYVQMVEGNPQSFDEFVDHRFSMWRVQDTGNRTEAMAMWCTCPEGLKKFVCKHSLAIGSLFGLIDFSDVARAMPVGRKRKRGRPTLARPALEHQ</sequence>
<keyword evidence="1" id="KW-0479">Metal-binding</keyword>
<evidence type="ECO:0000259" key="2">
    <source>
        <dbReference type="PROSITE" id="PS50966"/>
    </source>
</evidence>
<comment type="caution">
    <text evidence="3">The sequence shown here is derived from an EMBL/GenBank/DDBJ whole genome shotgun (WGS) entry which is preliminary data.</text>
</comment>
<evidence type="ECO:0000256" key="1">
    <source>
        <dbReference type="PROSITE-ProRule" id="PRU00325"/>
    </source>
</evidence>
<dbReference type="InterPro" id="IPR018289">
    <property type="entry name" value="MULE_transposase_dom"/>
</dbReference>
<keyword evidence="4" id="KW-1185">Reference proteome</keyword>
<reference evidence="3 4" key="1">
    <citation type="submission" date="2019-07" db="EMBL/GenBank/DDBJ databases">
        <title>Draft genome assembly of a fouling barnacle, Amphibalanus amphitrite (Darwin, 1854): The first reference genome for Thecostraca.</title>
        <authorList>
            <person name="Kim W."/>
        </authorList>
    </citation>
    <scope>NUCLEOTIDE SEQUENCE [LARGE SCALE GENOMIC DNA]</scope>
    <source>
        <strain evidence="3">SNU_AA5</strain>
        <tissue evidence="3">Soma without cirri and trophi</tissue>
    </source>
</reference>
<dbReference type="GO" id="GO:0008270">
    <property type="term" value="F:zinc ion binding"/>
    <property type="evidence" value="ECO:0007669"/>
    <property type="project" value="UniProtKB-KW"/>
</dbReference>
<feature type="domain" description="SWIM-type" evidence="2">
    <location>
        <begin position="402"/>
        <end position="440"/>
    </location>
</feature>
<keyword evidence="1" id="KW-0863">Zinc-finger</keyword>
<keyword evidence="1" id="KW-0862">Zinc</keyword>